<comment type="PTM">
    <text evidence="18">Highly phosphorylated.</text>
</comment>
<accession>A0A2D2ALT9</accession>
<name>A0A2D2ALT9_9PAPI</name>
<comment type="domain">
    <text evidence="18">The E7 terminal domain is an intrinsically disordered domain, whose flexibility and conformational transitions confer target adaptability to the oncoprotein. It allows adaptation to a variety of protein targets and exposes the PEST degradation sequence that regulates its turnover in the cell.</text>
</comment>
<comment type="function">
    <text evidence="18">Plays a role in viral genome replication by driving entry of quiescent cells into the cell cycle. Stimulation of progression from G1 to S phase allows the virus to efficiently use the cellular DNA replicating machinery to achieve viral genome replication. E7 protein has both transforming and trans-activating activities. Induces the disassembly of the E2F1 transcription factor from RB1, with subsequent transcriptional activation of E2F1-regulated S-phase genes. Interferes with host histone deacetylation mediated by HDAC1 and HDAC2, leading to transcription activation. Plays also a role in the inhibition of both antiviral and antiproliferative functions of host interferon alpha. Interaction with host TMEM173/STING impairs the ability of TMEM173/STING to sense cytosolic DNA and promote the production of type I interferon (IFN-alpha and IFN-beta).</text>
</comment>
<comment type="function">
    <text evidence="19">E7 protein has both transforming and trans-activating activities.</text>
</comment>
<evidence type="ECO:0000256" key="9">
    <source>
        <dbReference type="ARBA" id="ARBA00022833"/>
    </source>
</evidence>
<evidence type="ECO:0000256" key="6">
    <source>
        <dbReference type="ARBA" id="ARBA00022723"/>
    </source>
</evidence>
<comment type="caution">
    <text evidence="18">Lacks conserved residue(s) required for the propagation of feature annotation.</text>
</comment>
<keyword evidence="3 18" id="KW-1048">Host nucleus</keyword>
<comment type="subunit">
    <text evidence="18">Homodimer. Homooligomer. Interacts with host RB1; this interaction induces dissociation of RB1-E2F1 complex thereby disrupting RB1 activity. Interacts with host EP300; this interaction represses EP300 transcriptional activity. Interacts with protein E2; this interaction inhibits E7 oncogenic activity. Interacts with host TMEM173/STING; this interaction impairs the ability of TMEM173/STING to sense cytosolic DNA and promote the production of type I interferon (IFN-alpha and IFN-beta).</text>
</comment>
<dbReference type="GO" id="GO:0039502">
    <property type="term" value="P:symbiont-mediated suppression of host type I interferon-mediated signaling pathway"/>
    <property type="evidence" value="ECO:0007669"/>
    <property type="project" value="UniProtKB-UniRule"/>
</dbReference>
<evidence type="ECO:0000256" key="11">
    <source>
        <dbReference type="ARBA" id="ARBA00023125"/>
    </source>
</evidence>
<keyword evidence="14 18" id="KW-1035">Host cytoplasm</keyword>
<keyword evidence="17 18" id="KW-1078">G1/S host cell cycle checkpoint dysregulation by virus</keyword>
<evidence type="ECO:0000256" key="12">
    <source>
        <dbReference type="ARBA" id="ARBA00023159"/>
    </source>
</evidence>
<protein>
    <recommendedName>
        <fullName evidence="18 19">Protein E7</fullName>
    </recommendedName>
</protein>
<keyword evidence="10 18" id="KW-0805">Transcription regulation</keyword>
<feature type="zinc finger region" evidence="18">
    <location>
        <begin position="48"/>
        <end position="84"/>
    </location>
</feature>
<comment type="subcellular location">
    <subcellularLocation>
        <location evidence="18">Host cytoplasm</location>
    </subcellularLocation>
    <subcellularLocation>
        <location evidence="18">Host nucleus</location>
    </subcellularLocation>
    <text evidence="18">Predominantly found in the host nucleus.</text>
</comment>
<dbReference type="SUPFAM" id="SSF161234">
    <property type="entry name" value="E7 C-terminal domain-like"/>
    <property type="match status" value="1"/>
</dbReference>
<dbReference type="GO" id="GO:0039645">
    <property type="term" value="P:symbiont-mediated perturbation of host cell cycle G1/S transition checkpoint"/>
    <property type="evidence" value="ECO:0007669"/>
    <property type="project" value="UniProtKB-UniRule"/>
</dbReference>
<evidence type="ECO:0000256" key="15">
    <source>
        <dbReference type="ARBA" id="ARBA00023258"/>
    </source>
</evidence>
<keyword evidence="7 18" id="KW-0863">Zinc-finger</keyword>
<evidence type="ECO:0000256" key="2">
    <source>
        <dbReference type="ARBA" id="ARBA00022518"/>
    </source>
</evidence>
<evidence type="ECO:0000256" key="18">
    <source>
        <dbReference type="HAMAP-Rule" id="MF_04004"/>
    </source>
</evidence>
<dbReference type="GO" id="GO:0003677">
    <property type="term" value="F:DNA binding"/>
    <property type="evidence" value="ECO:0007669"/>
    <property type="project" value="UniProtKB-UniRule"/>
</dbReference>
<dbReference type="GO" id="GO:0030430">
    <property type="term" value="C:host cell cytoplasm"/>
    <property type="evidence" value="ECO:0007669"/>
    <property type="project" value="UniProtKB-SubCell"/>
</dbReference>
<dbReference type="GO" id="GO:0042025">
    <property type="term" value="C:host cell nucleus"/>
    <property type="evidence" value="ECO:0007669"/>
    <property type="project" value="UniProtKB-SubCell"/>
</dbReference>
<sequence length="94" mass="10800">MRGEVPTIPDVELRELVLPQNLLTEETLSDSEAEEEEERSPYRIDVACDTCSAQLRFWVTATPRGIRVLQELLFSEVSLLCFECSRTRIQDGRL</sequence>
<keyword evidence="5 18" id="KW-1090">Inhibition of host innate immune response by virus</keyword>
<dbReference type="GO" id="GO:0008270">
    <property type="term" value="F:zinc ion binding"/>
    <property type="evidence" value="ECO:0007669"/>
    <property type="project" value="UniProtKB-KW"/>
</dbReference>
<gene>
    <name evidence="18 20" type="primary">E7</name>
</gene>
<evidence type="ECO:0000256" key="7">
    <source>
        <dbReference type="ARBA" id="ARBA00022771"/>
    </source>
</evidence>
<evidence type="ECO:0000256" key="17">
    <source>
        <dbReference type="ARBA" id="ARBA00023309"/>
    </source>
</evidence>
<keyword evidence="4 18" id="KW-0945">Host-virus interaction</keyword>
<keyword evidence="9 18" id="KW-0862">Zinc</keyword>
<evidence type="ECO:0000256" key="3">
    <source>
        <dbReference type="ARBA" id="ARBA00022562"/>
    </source>
</evidence>
<dbReference type="Proteomes" id="UP000290262">
    <property type="component" value="Segment"/>
</dbReference>
<evidence type="ECO:0000256" key="19">
    <source>
        <dbReference type="PIRNR" id="PIRNR003407"/>
    </source>
</evidence>
<dbReference type="EMBL" id="MF588723">
    <property type="protein sequence ID" value="ATQ38401.1"/>
    <property type="molecule type" value="Genomic_DNA"/>
</dbReference>
<dbReference type="Gene3D" id="3.30.160.330">
    <property type="match status" value="1"/>
</dbReference>
<evidence type="ECO:0000256" key="4">
    <source>
        <dbReference type="ARBA" id="ARBA00022581"/>
    </source>
</evidence>
<evidence type="ECO:0000256" key="14">
    <source>
        <dbReference type="ARBA" id="ARBA00023200"/>
    </source>
</evidence>
<evidence type="ECO:0000256" key="10">
    <source>
        <dbReference type="ARBA" id="ARBA00023015"/>
    </source>
</evidence>
<dbReference type="GO" id="GO:0019904">
    <property type="term" value="F:protein domain specific binding"/>
    <property type="evidence" value="ECO:0007669"/>
    <property type="project" value="UniProtKB-UniRule"/>
</dbReference>
<keyword evidence="15" id="KW-0922">Interferon antiviral system evasion</keyword>
<keyword evidence="12 18" id="KW-0010">Activator</keyword>
<evidence type="ECO:0000256" key="8">
    <source>
        <dbReference type="ARBA" id="ARBA00022830"/>
    </source>
</evidence>
<dbReference type="GO" id="GO:0006351">
    <property type="term" value="P:DNA-templated transcription"/>
    <property type="evidence" value="ECO:0007669"/>
    <property type="project" value="UniProtKB-UniRule"/>
</dbReference>
<keyword evidence="6 18" id="KW-0479">Metal-binding</keyword>
<evidence type="ECO:0000313" key="21">
    <source>
        <dbReference type="Proteomes" id="UP000290262"/>
    </source>
</evidence>
<keyword evidence="16 18" id="KW-0899">Viral immunoevasion</keyword>
<dbReference type="PIRSF" id="PIRSF003407">
    <property type="entry name" value="Papvi_E7"/>
    <property type="match status" value="1"/>
</dbReference>
<evidence type="ECO:0000256" key="1">
    <source>
        <dbReference type="ARBA" id="ARBA00022504"/>
    </source>
</evidence>
<keyword evidence="1 18" id="KW-1121">Modulation of host cell cycle by virus</keyword>
<comment type="similarity">
    <text evidence="18 19">Belongs to the papillomaviridae E7 protein family.</text>
</comment>
<evidence type="ECO:0000256" key="5">
    <source>
        <dbReference type="ARBA" id="ARBA00022632"/>
    </source>
</evidence>
<feature type="short sequence motif" description="Nuclear export signal" evidence="18">
    <location>
        <begin position="66"/>
        <end position="74"/>
    </location>
</feature>
<dbReference type="GO" id="GO:0003700">
    <property type="term" value="F:DNA-binding transcription factor activity"/>
    <property type="evidence" value="ECO:0007669"/>
    <property type="project" value="UniProtKB-UniRule"/>
</dbReference>
<proteinExistence type="inferred from homology"/>
<keyword evidence="2 18" id="KW-0244">Early protein</keyword>
<dbReference type="InterPro" id="IPR000148">
    <property type="entry name" value="Papilloma_E7"/>
</dbReference>
<keyword evidence="8 18" id="KW-1114">Inhibition of host interferon signaling pathway by virus</keyword>
<reference evidence="21" key="1">
    <citation type="submission" date="2017-07" db="EMBL/GenBank/DDBJ databases">
        <title>HPV diversity in WHIM patients.</title>
        <authorList>
            <person name="Pastrana D.V."/>
            <person name="Peretti A."/>
            <person name="Welch N.L."/>
            <person name="Borgogna C."/>
            <person name="Badolato R."/>
            <person name="Gariglio M."/>
            <person name="FitzGerald P.C."/>
            <person name="McIntosh C.E."/>
            <person name="Van Doorslaer K."/>
            <person name="McBride A."/>
            <person name="Bliskovsky V."/>
            <person name="Velez D."/>
            <person name="Cho E."/>
            <person name="Brownell I."/>
            <person name="Liu J.S."/>
            <person name="Gonzalez C.M."/>
            <person name="Maldarelli F."/>
            <person name="Lisco A."/>
            <person name="Androphy E.J."/>
            <person name="Uldrick T.S."/>
            <person name="Yarchoan R."/>
            <person name="Dvoretzky I."/>
            <person name="Holland S.M."/>
            <person name="Freeman A.F."/>
            <person name="Murphy P.M."/>
            <person name="McDermott D.H."/>
            <person name="Buck C.B."/>
        </authorList>
    </citation>
    <scope>NUCLEOTIDE SEQUENCE [LARGE SCALE GENOMIC DNA]</scope>
</reference>
<evidence type="ECO:0000313" key="20">
    <source>
        <dbReference type="EMBL" id="ATQ38401.1"/>
    </source>
</evidence>
<keyword evidence="13 18" id="KW-0804">Transcription</keyword>
<evidence type="ECO:0000256" key="16">
    <source>
        <dbReference type="ARBA" id="ARBA00023280"/>
    </source>
</evidence>
<keyword evidence="11 18" id="KW-0238">DNA-binding</keyword>
<dbReference type="HAMAP" id="MF_04004">
    <property type="entry name" value="PPV_E7"/>
    <property type="match status" value="1"/>
</dbReference>
<dbReference type="Pfam" id="PF00527">
    <property type="entry name" value="E7"/>
    <property type="match status" value="1"/>
</dbReference>
<organism evidence="20 21">
    <name type="scientific">Gammapapillomavirus 14</name>
    <dbReference type="NCBI Taxonomy" id="1513259"/>
    <lineage>
        <taxon>Viruses</taxon>
        <taxon>Monodnaviria</taxon>
        <taxon>Shotokuvirae</taxon>
        <taxon>Cossaviricota</taxon>
        <taxon>Papovaviricetes</taxon>
        <taxon>Zurhausenvirales</taxon>
        <taxon>Papillomaviridae</taxon>
        <taxon>Firstpapillomavirinae</taxon>
        <taxon>Gammapapillomavirus</taxon>
    </lineage>
</organism>
<evidence type="ECO:0000256" key="13">
    <source>
        <dbReference type="ARBA" id="ARBA00023163"/>
    </source>
</evidence>
<dbReference type="GO" id="GO:0052170">
    <property type="term" value="P:symbiont-mediated suppression of host innate immune response"/>
    <property type="evidence" value="ECO:0007669"/>
    <property type="project" value="UniProtKB-KW"/>
</dbReference>